<comment type="function">
    <text evidence="11">DNA polymerase III is a complex, multichain enzyme responsible for most of the replicative synthesis in bacteria. This DNA polymerase also exhibits 3' to 5' exonuclease activity.</text>
</comment>
<dbReference type="NCBIfam" id="TIGR02397">
    <property type="entry name" value="dnaX_nterm"/>
    <property type="match status" value="1"/>
</dbReference>
<dbReference type="Pfam" id="PF13177">
    <property type="entry name" value="DNA_pol3_delta2"/>
    <property type="match status" value="1"/>
</dbReference>
<dbReference type="SUPFAM" id="SSF48019">
    <property type="entry name" value="post-AAA+ oligomerization domain-like"/>
    <property type="match status" value="1"/>
</dbReference>
<dbReference type="Gene3D" id="1.10.8.60">
    <property type="match status" value="1"/>
</dbReference>
<dbReference type="FunFam" id="3.40.50.300:FF:000014">
    <property type="entry name" value="DNA polymerase III subunit gamma/tau"/>
    <property type="match status" value="1"/>
</dbReference>
<accession>A0A368BSQ7</accession>
<evidence type="ECO:0000256" key="10">
    <source>
        <dbReference type="ARBA" id="ARBA00049244"/>
    </source>
</evidence>
<keyword evidence="3 11" id="KW-0548">Nucleotidyltransferase</keyword>
<dbReference type="InterPro" id="IPR003593">
    <property type="entry name" value="AAA+_ATPase"/>
</dbReference>
<dbReference type="Proteomes" id="UP000253307">
    <property type="component" value="Unassembled WGS sequence"/>
</dbReference>
<dbReference type="InterPro" id="IPR038249">
    <property type="entry name" value="PolIII_tau_V_sf"/>
</dbReference>
<dbReference type="CDD" id="cd18137">
    <property type="entry name" value="HLD_clamp_pol_III_gamma_tau"/>
    <property type="match status" value="1"/>
</dbReference>
<feature type="region of interest" description="Disordered" evidence="12">
    <location>
        <begin position="359"/>
        <end position="402"/>
    </location>
</feature>
<dbReference type="Gene3D" id="3.40.50.300">
    <property type="entry name" value="P-loop containing nucleotide triphosphate hydrolases"/>
    <property type="match status" value="1"/>
</dbReference>
<evidence type="ECO:0000256" key="11">
    <source>
        <dbReference type="RuleBase" id="RU364063"/>
    </source>
</evidence>
<dbReference type="Pfam" id="PF22608">
    <property type="entry name" value="DNAX_ATPase_lid"/>
    <property type="match status" value="1"/>
</dbReference>
<evidence type="ECO:0000256" key="4">
    <source>
        <dbReference type="ARBA" id="ARBA00022705"/>
    </source>
</evidence>
<dbReference type="InterPro" id="IPR001270">
    <property type="entry name" value="ClpA/B"/>
</dbReference>
<sequence>MSYEVLARKYRPALFAEVVGQDHILQALQNSLISGNLHQAFIFSGTRGVGKTTIARILAKALNCHNRGGGSEPCDTCSACEEIKSGHHLEFIEVDAASRTGVDDMRDLLESAVYKPANANYKIYLIDEVHMLSKSSFNALLKTLEEPPPHMIFLMATTELDKVPKTVLSRCLQLNLKAVAQTQIANHMNIILDKEGIQYDPATTQLIAQSAQGSVRDGLTFLDQAIAFGGGKLETSQVKELLGTIDDVYLFELVEHILAGNGEGAHHSLQRILELQVDYQKVIEALIDLMHKLTMTQQLGSEDDDLIRLANSVDGELLQLLYQIAINALEKFSVHPSPYQAVEMCVLRMLAFHPLNESKPQINEKKNPKPQVKNDVSQPPEKKVKEEIKVQKPDKKIKASATNGTAASVESLSISDWAKDFEQLGLNGISYQLFSEFEFKEAIDNKLVLVKPKNFSSPTSALLEEFSDKCKEYFKVRPEIVIEEGSVTKSPSLIKEKIANQNLQSTIEELENQPIISEILKSFDGTIEPDSISTKE</sequence>
<dbReference type="InterPro" id="IPR045085">
    <property type="entry name" value="HLD_clamp_pol_III_gamma_tau"/>
</dbReference>
<dbReference type="InterPro" id="IPR008921">
    <property type="entry name" value="DNA_pol3_clamp-load_cplx_C"/>
</dbReference>
<dbReference type="Gene3D" id="1.20.272.10">
    <property type="match status" value="1"/>
</dbReference>
<dbReference type="InterPro" id="IPR027417">
    <property type="entry name" value="P-loop_NTPase"/>
</dbReference>
<evidence type="ECO:0000313" key="14">
    <source>
        <dbReference type="EMBL" id="RCL39736.1"/>
    </source>
</evidence>
<feature type="domain" description="AAA+ ATPase" evidence="13">
    <location>
        <begin position="37"/>
        <end position="178"/>
    </location>
</feature>
<dbReference type="GO" id="GO:0009360">
    <property type="term" value="C:DNA polymerase III complex"/>
    <property type="evidence" value="ECO:0007669"/>
    <property type="project" value="InterPro"/>
</dbReference>
<evidence type="ECO:0000256" key="6">
    <source>
        <dbReference type="ARBA" id="ARBA00022741"/>
    </source>
</evidence>
<dbReference type="InterPro" id="IPR050238">
    <property type="entry name" value="DNA_Rep/Repair_Clamp_Loader"/>
</dbReference>
<evidence type="ECO:0000256" key="12">
    <source>
        <dbReference type="SAM" id="MobiDB-lite"/>
    </source>
</evidence>
<keyword evidence="5" id="KW-0479">Metal-binding</keyword>
<dbReference type="AlphaFoldDB" id="A0A368BSQ7"/>
<evidence type="ECO:0000256" key="1">
    <source>
        <dbReference type="ARBA" id="ARBA00006360"/>
    </source>
</evidence>
<evidence type="ECO:0000259" key="13">
    <source>
        <dbReference type="SMART" id="SM00382"/>
    </source>
</evidence>
<dbReference type="GO" id="GO:0046872">
    <property type="term" value="F:metal ion binding"/>
    <property type="evidence" value="ECO:0007669"/>
    <property type="project" value="UniProtKB-KW"/>
</dbReference>
<comment type="similarity">
    <text evidence="1 11">Belongs to the DnaX/STICHEL family.</text>
</comment>
<dbReference type="GO" id="GO:0005524">
    <property type="term" value="F:ATP binding"/>
    <property type="evidence" value="ECO:0007669"/>
    <property type="project" value="UniProtKB-KW"/>
</dbReference>
<evidence type="ECO:0000256" key="5">
    <source>
        <dbReference type="ARBA" id="ARBA00022723"/>
    </source>
</evidence>
<dbReference type="SUPFAM" id="SSF52540">
    <property type="entry name" value="P-loop containing nucleoside triphosphate hydrolases"/>
    <property type="match status" value="1"/>
</dbReference>
<name>A0A368BSQ7_9GAMM</name>
<keyword evidence="4 11" id="KW-0235">DNA replication</keyword>
<keyword evidence="2 11" id="KW-0808">Transferase</keyword>
<dbReference type="InterPro" id="IPR022754">
    <property type="entry name" value="DNA_pol_III_gamma-3"/>
</dbReference>
<dbReference type="CDD" id="cd00009">
    <property type="entry name" value="AAA"/>
    <property type="match status" value="1"/>
</dbReference>
<keyword evidence="6 11" id="KW-0547">Nucleotide-binding</keyword>
<dbReference type="Pfam" id="PF12169">
    <property type="entry name" value="DNA_pol3_gamma3"/>
    <property type="match status" value="1"/>
</dbReference>
<keyword evidence="8 11" id="KW-0067">ATP-binding</keyword>
<dbReference type="FunFam" id="1.10.8.60:FF:000013">
    <property type="entry name" value="DNA polymerase III subunit gamma/tau"/>
    <property type="match status" value="1"/>
</dbReference>
<dbReference type="GO" id="GO:0006261">
    <property type="term" value="P:DNA-templated DNA replication"/>
    <property type="evidence" value="ECO:0007669"/>
    <property type="project" value="TreeGrafter"/>
</dbReference>
<evidence type="ECO:0000256" key="7">
    <source>
        <dbReference type="ARBA" id="ARBA00022833"/>
    </source>
</evidence>
<comment type="subunit">
    <text evidence="11">DNA polymerase III contains a core (composed of alpha, epsilon and theta chains) that associates with a tau subunit. This core dimerizes to form the POLIII' complex. PolIII' associates with the gamma complex (composed of gamma, delta, delta', psi and chi chains) and with the beta chain to form the complete DNA polymerase III complex.</text>
</comment>
<dbReference type="EMBL" id="QOPE01000038">
    <property type="protein sequence ID" value="RCL39736.1"/>
    <property type="molecule type" value="Genomic_DNA"/>
</dbReference>
<dbReference type="SMART" id="SM00382">
    <property type="entry name" value="AAA"/>
    <property type="match status" value="1"/>
</dbReference>
<keyword evidence="7" id="KW-0862">Zinc</keyword>
<evidence type="ECO:0000256" key="9">
    <source>
        <dbReference type="ARBA" id="ARBA00022932"/>
    </source>
</evidence>
<dbReference type="PANTHER" id="PTHR11669:SF0">
    <property type="entry name" value="PROTEIN STICHEL-LIKE 2"/>
    <property type="match status" value="1"/>
</dbReference>
<organism evidence="14 15">
    <name type="scientific">SAR86 cluster bacterium</name>
    <dbReference type="NCBI Taxonomy" id="2030880"/>
    <lineage>
        <taxon>Bacteria</taxon>
        <taxon>Pseudomonadati</taxon>
        <taxon>Pseudomonadota</taxon>
        <taxon>Gammaproteobacteria</taxon>
        <taxon>SAR86 cluster</taxon>
    </lineage>
</organism>
<reference evidence="14 15" key="1">
    <citation type="journal article" date="2018" name="Microbiome">
        <title>Fine metagenomic profile of the Mediterranean stratified and mixed water columns revealed by assembly and recruitment.</title>
        <authorList>
            <person name="Haro-Moreno J.M."/>
            <person name="Lopez-Perez M."/>
            <person name="De La Torre J.R."/>
            <person name="Picazo A."/>
            <person name="Camacho A."/>
            <person name="Rodriguez-Valera F."/>
        </authorList>
    </citation>
    <scope>NUCLEOTIDE SEQUENCE [LARGE SCALE GENOMIC DNA]</scope>
    <source>
        <strain evidence="14">MED-G82</strain>
    </source>
</reference>
<comment type="catalytic activity">
    <reaction evidence="10 11">
        <text>DNA(n) + a 2'-deoxyribonucleoside 5'-triphosphate = DNA(n+1) + diphosphate</text>
        <dbReference type="Rhea" id="RHEA:22508"/>
        <dbReference type="Rhea" id="RHEA-COMP:17339"/>
        <dbReference type="Rhea" id="RHEA-COMP:17340"/>
        <dbReference type="ChEBI" id="CHEBI:33019"/>
        <dbReference type="ChEBI" id="CHEBI:61560"/>
        <dbReference type="ChEBI" id="CHEBI:173112"/>
        <dbReference type="EC" id="2.7.7.7"/>
    </reaction>
</comment>
<proteinExistence type="inferred from homology"/>
<feature type="compositionally biased region" description="Basic and acidic residues" evidence="12">
    <location>
        <begin position="380"/>
        <end position="397"/>
    </location>
</feature>
<evidence type="ECO:0000256" key="2">
    <source>
        <dbReference type="ARBA" id="ARBA00022679"/>
    </source>
</evidence>
<dbReference type="GO" id="GO:0003887">
    <property type="term" value="F:DNA-directed DNA polymerase activity"/>
    <property type="evidence" value="ECO:0007669"/>
    <property type="project" value="UniProtKB-KW"/>
</dbReference>
<dbReference type="Gene3D" id="3.30.300.150">
    <property type="entry name" value="DNA polymerase III, tau subunit, domain V"/>
    <property type="match status" value="1"/>
</dbReference>
<dbReference type="EC" id="2.7.7.7" evidence="11"/>
<protein>
    <recommendedName>
        <fullName evidence="11">DNA polymerase III subunit gamma/tau</fullName>
        <ecNumber evidence="11">2.7.7.7</ecNumber>
    </recommendedName>
</protein>
<dbReference type="GO" id="GO:0003677">
    <property type="term" value="F:DNA binding"/>
    <property type="evidence" value="ECO:0007669"/>
    <property type="project" value="InterPro"/>
</dbReference>
<gene>
    <name evidence="11 14" type="primary">dnaX</name>
    <name evidence="14" type="ORF">DBW96_04305</name>
</gene>
<evidence type="ECO:0000256" key="3">
    <source>
        <dbReference type="ARBA" id="ARBA00022695"/>
    </source>
</evidence>
<dbReference type="PRINTS" id="PR00300">
    <property type="entry name" value="CLPPROTEASEA"/>
</dbReference>
<comment type="caution">
    <text evidence="14">The sequence shown here is derived from an EMBL/GenBank/DDBJ whole genome shotgun (WGS) entry which is preliminary data.</text>
</comment>
<dbReference type="InterPro" id="IPR012763">
    <property type="entry name" value="DNA_pol_III_sug/sutau_N"/>
</dbReference>
<evidence type="ECO:0000313" key="15">
    <source>
        <dbReference type="Proteomes" id="UP000253307"/>
    </source>
</evidence>
<dbReference type="PANTHER" id="PTHR11669">
    <property type="entry name" value="REPLICATION FACTOR C / DNA POLYMERASE III GAMMA-TAU SUBUNIT"/>
    <property type="match status" value="1"/>
</dbReference>
<keyword evidence="9 11" id="KW-0239">DNA-directed DNA polymerase</keyword>
<evidence type="ECO:0000256" key="8">
    <source>
        <dbReference type="ARBA" id="ARBA00022840"/>
    </source>
</evidence>